<keyword evidence="3" id="KW-1185">Reference proteome</keyword>
<name>A0A4Q1BAV8_TREME</name>
<dbReference type="InParanoid" id="A0A4Q1BAV8"/>
<protein>
    <submittedName>
        <fullName evidence="2">Uncharacterized protein</fullName>
    </submittedName>
</protein>
<comment type="caution">
    <text evidence="2">The sequence shown here is derived from an EMBL/GenBank/DDBJ whole genome shotgun (WGS) entry which is preliminary data.</text>
</comment>
<accession>A0A4Q1BAV8</accession>
<proteinExistence type="predicted"/>
<evidence type="ECO:0000313" key="2">
    <source>
        <dbReference type="EMBL" id="RXK35929.1"/>
    </source>
</evidence>
<dbReference type="EMBL" id="SDIL01000115">
    <property type="protein sequence ID" value="RXK35929.1"/>
    <property type="molecule type" value="Genomic_DNA"/>
</dbReference>
<feature type="region of interest" description="Disordered" evidence="1">
    <location>
        <begin position="1"/>
        <end position="24"/>
    </location>
</feature>
<evidence type="ECO:0000313" key="3">
    <source>
        <dbReference type="Proteomes" id="UP000289152"/>
    </source>
</evidence>
<sequence length="102" mass="11608">MRSDTSRNTTTQRRPGRKSTLTQDQTDKWLLTNGFSVQLEAQRDFSPALASNRLQLSALAIGYITTKAVNYPWAAAEVLRVREMEKELHEGIINMTRVSQQI</sequence>
<dbReference type="Proteomes" id="UP000289152">
    <property type="component" value="Unassembled WGS sequence"/>
</dbReference>
<evidence type="ECO:0000256" key="1">
    <source>
        <dbReference type="SAM" id="MobiDB-lite"/>
    </source>
</evidence>
<reference evidence="2 3" key="1">
    <citation type="submission" date="2016-06" db="EMBL/GenBank/DDBJ databases">
        <title>Evolution of pathogenesis and genome organization in the Tremellales.</title>
        <authorList>
            <person name="Cuomo C."/>
            <person name="Litvintseva A."/>
            <person name="Heitman J."/>
            <person name="Chen Y."/>
            <person name="Sun S."/>
            <person name="Springer D."/>
            <person name="Dromer F."/>
            <person name="Young S."/>
            <person name="Zeng Q."/>
            <person name="Chapman S."/>
            <person name="Gujja S."/>
            <person name="Saif S."/>
            <person name="Birren B."/>
        </authorList>
    </citation>
    <scope>NUCLEOTIDE SEQUENCE [LARGE SCALE GENOMIC DNA]</scope>
    <source>
        <strain evidence="2 3">ATCC 28783</strain>
    </source>
</reference>
<dbReference type="AlphaFoldDB" id="A0A4Q1BAV8"/>
<organism evidence="2 3">
    <name type="scientific">Tremella mesenterica</name>
    <name type="common">Jelly fungus</name>
    <dbReference type="NCBI Taxonomy" id="5217"/>
    <lineage>
        <taxon>Eukaryota</taxon>
        <taxon>Fungi</taxon>
        <taxon>Dikarya</taxon>
        <taxon>Basidiomycota</taxon>
        <taxon>Agaricomycotina</taxon>
        <taxon>Tremellomycetes</taxon>
        <taxon>Tremellales</taxon>
        <taxon>Tremellaceae</taxon>
        <taxon>Tremella</taxon>
    </lineage>
</organism>
<gene>
    <name evidence="2" type="ORF">M231_06805</name>
</gene>